<dbReference type="PANTHER" id="PTHR42850">
    <property type="entry name" value="METALLOPHOSPHOESTERASE"/>
    <property type="match status" value="1"/>
</dbReference>
<gene>
    <name evidence="3" type="ORF">ACFQ41_03270</name>
</gene>
<dbReference type="Gene3D" id="3.60.21.10">
    <property type="match status" value="1"/>
</dbReference>
<dbReference type="InterPro" id="IPR011152">
    <property type="entry name" value="Pesterase_MJ0912"/>
</dbReference>
<name>A0ABW4BEY8_9LACO</name>
<dbReference type="SUPFAM" id="SSF56300">
    <property type="entry name" value="Metallo-dependent phosphatases"/>
    <property type="match status" value="1"/>
</dbReference>
<protein>
    <submittedName>
        <fullName evidence="3">Metallophosphoesterase family protein</fullName>
    </submittedName>
</protein>
<keyword evidence="4" id="KW-1185">Reference proteome</keyword>
<evidence type="ECO:0000313" key="3">
    <source>
        <dbReference type="EMBL" id="MFD1398325.1"/>
    </source>
</evidence>
<accession>A0ABW4BEY8</accession>
<organism evidence="3 4">
    <name type="scientific">Lacticaseibacillus suilingensis</name>
    <dbReference type="NCBI Taxonomy" id="2799577"/>
    <lineage>
        <taxon>Bacteria</taxon>
        <taxon>Bacillati</taxon>
        <taxon>Bacillota</taxon>
        <taxon>Bacilli</taxon>
        <taxon>Lactobacillales</taxon>
        <taxon>Lactobacillaceae</taxon>
        <taxon>Lacticaseibacillus</taxon>
    </lineage>
</organism>
<evidence type="ECO:0000259" key="2">
    <source>
        <dbReference type="Pfam" id="PF12850"/>
    </source>
</evidence>
<dbReference type="EMBL" id="JBHTOA010000016">
    <property type="protein sequence ID" value="MFD1398325.1"/>
    <property type="molecule type" value="Genomic_DNA"/>
</dbReference>
<reference evidence="4" key="1">
    <citation type="journal article" date="2019" name="Int. J. Syst. Evol. Microbiol.">
        <title>The Global Catalogue of Microorganisms (GCM) 10K type strain sequencing project: providing services to taxonomists for standard genome sequencing and annotation.</title>
        <authorList>
            <consortium name="The Broad Institute Genomics Platform"/>
            <consortium name="The Broad Institute Genome Sequencing Center for Infectious Disease"/>
            <person name="Wu L."/>
            <person name="Ma J."/>
        </authorList>
    </citation>
    <scope>NUCLEOTIDE SEQUENCE [LARGE SCALE GENOMIC DNA]</scope>
    <source>
        <strain evidence="4">CCM 9110</strain>
    </source>
</reference>
<sequence length="282" mass="31859">MQNETIAVMADVHGNAGALRAVLADAKQHAATRYWFLGDLFLPGPSTITLMKLLEDVQPEVWLNGNWELDMYAIMAGHFSLDHPSAVYVARLTEYARQFISEAQWDQLKAHPIATTLTVNGLTIGLSHNDRKRPGGRDLYPAQPQANFDRFVTSDQDLAVYGHTHQQLMRPTTSGQLVINPGAVGQPYSPWQPFFDDQRAHYALLHIDTAGRLDVEFRKVEYDIEAEKQLAAEKGVPYLDLYRYLRDTGNTITHNLPLLTKVNQEEGYLQDVAAYYHKPLPE</sequence>
<comment type="similarity">
    <text evidence="1">Belongs to the metallophosphoesterase superfamily. YfcE family.</text>
</comment>
<dbReference type="InterPro" id="IPR050126">
    <property type="entry name" value="Ap4A_hydrolase"/>
</dbReference>
<evidence type="ECO:0000313" key="4">
    <source>
        <dbReference type="Proteomes" id="UP001597199"/>
    </source>
</evidence>
<dbReference type="PANTHER" id="PTHR42850:SF2">
    <property type="entry name" value="BLL5683 PROTEIN"/>
    <property type="match status" value="1"/>
</dbReference>
<comment type="caution">
    <text evidence="3">The sequence shown here is derived from an EMBL/GenBank/DDBJ whole genome shotgun (WGS) entry which is preliminary data.</text>
</comment>
<dbReference type="RefSeq" id="WP_204117814.1">
    <property type="nucleotide sequence ID" value="NZ_BOLV01000001.1"/>
</dbReference>
<dbReference type="Proteomes" id="UP001597199">
    <property type="component" value="Unassembled WGS sequence"/>
</dbReference>
<feature type="domain" description="Calcineurin-like phosphoesterase" evidence="2">
    <location>
        <begin position="6"/>
        <end position="209"/>
    </location>
</feature>
<proteinExistence type="inferred from homology"/>
<dbReference type="PIRSF" id="PIRSF000883">
    <property type="entry name" value="Pesterase_MJ0912"/>
    <property type="match status" value="1"/>
</dbReference>
<dbReference type="InterPro" id="IPR024654">
    <property type="entry name" value="Calcineurin-like_PHP_lpxH"/>
</dbReference>
<evidence type="ECO:0000256" key="1">
    <source>
        <dbReference type="ARBA" id="ARBA00008950"/>
    </source>
</evidence>
<dbReference type="InterPro" id="IPR029052">
    <property type="entry name" value="Metallo-depent_PP-like"/>
</dbReference>
<dbReference type="Pfam" id="PF12850">
    <property type="entry name" value="Metallophos_2"/>
    <property type="match status" value="1"/>
</dbReference>